<keyword evidence="3" id="KW-1185">Reference proteome</keyword>
<feature type="region of interest" description="Disordered" evidence="1">
    <location>
        <begin position="132"/>
        <end position="176"/>
    </location>
</feature>
<dbReference type="Proteomes" id="UP000015106">
    <property type="component" value="Chromosome 5"/>
</dbReference>
<protein>
    <submittedName>
        <fullName evidence="2">Uncharacterized protein</fullName>
    </submittedName>
</protein>
<reference evidence="3" key="1">
    <citation type="journal article" date="2013" name="Nature">
        <title>Draft genome of the wheat A-genome progenitor Triticum urartu.</title>
        <authorList>
            <person name="Ling H.Q."/>
            <person name="Zhao S."/>
            <person name="Liu D."/>
            <person name="Wang J."/>
            <person name="Sun H."/>
            <person name="Zhang C."/>
            <person name="Fan H."/>
            <person name="Li D."/>
            <person name="Dong L."/>
            <person name="Tao Y."/>
            <person name="Gao C."/>
            <person name="Wu H."/>
            <person name="Li Y."/>
            <person name="Cui Y."/>
            <person name="Guo X."/>
            <person name="Zheng S."/>
            <person name="Wang B."/>
            <person name="Yu K."/>
            <person name="Liang Q."/>
            <person name="Yang W."/>
            <person name="Lou X."/>
            <person name="Chen J."/>
            <person name="Feng M."/>
            <person name="Jian J."/>
            <person name="Zhang X."/>
            <person name="Luo G."/>
            <person name="Jiang Y."/>
            <person name="Liu J."/>
            <person name="Wang Z."/>
            <person name="Sha Y."/>
            <person name="Zhang B."/>
            <person name="Wu H."/>
            <person name="Tang D."/>
            <person name="Shen Q."/>
            <person name="Xue P."/>
            <person name="Zou S."/>
            <person name="Wang X."/>
            <person name="Liu X."/>
            <person name="Wang F."/>
            <person name="Yang Y."/>
            <person name="An X."/>
            <person name="Dong Z."/>
            <person name="Zhang K."/>
            <person name="Zhang X."/>
            <person name="Luo M.C."/>
            <person name="Dvorak J."/>
            <person name="Tong Y."/>
            <person name="Wang J."/>
            <person name="Yang H."/>
            <person name="Li Z."/>
            <person name="Wang D."/>
            <person name="Zhang A."/>
            <person name="Wang J."/>
        </authorList>
    </citation>
    <scope>NUCLEOTIDE SEQUENCE</scope>
    <source>
        <strain evidence="3">cv. G1812</strain>
    </source>
</reference>
<feature type="compositionally biased region" description="Low complexity" evidence="1">
    <location>
        <begin position="133"/>
        <end position="142"/>
    </location>
</feature>
<evidence type="ECO:0000313" key="3">
    <source>
        <dbReference type="Proteomes" id="UP000015106"/>
    </source>
</evidence>
<feature type="compositionally biased region" description="Low complexity" evidence="1">
    <location>
        <begin position="77"/>
        <end position="98"/>
    </location>
</feature>
<feature type="compositionally biased region" description="Basic residues" evidence="1">
    <location>
        <begin position="151"/>
        <end position="162"/>
    </location>
</feature>
<dbReference type="EnsemblPlants" id="TuG1812G0500001425.01.T08">
    <property type="protein sequence ID" value="TuG1812G0500001425.01.T08"/>
    <property type="gene ID" value="TuG1812G0500001425.01"/>
</dbReference>
<evidence type="ECO:0000313" key="2">
    <source>
        <dbReference type="EnsemblPlants" id="TuG1812G0500001425.01.T08"/>
    </source>
</evidence>
<feature type="region of interest" description="Disordered" evidence="1">
    <location>
        <begin position="1"/>
        <end position="115"/>
    </location>
</feature>
<dbReference type="AlphaFoldDB" id="A0A8R7QDF1"/>
<reference evidence="2" key="3">
    <citation type="submission" date="2022-06" db="UniProtKB">
        <authorList>
            <consortium name="EnsemblPlants"/>
        </authorList>
    </citation>
    <scope>IDENTIFICATION</scope>
</reference>
<proteinExistence type="predicted"/>
<feature type="compositionally biased region" description="Low complexity" evidence="1">
    <location>
        <begin position="8"/>
        <end position="20"/>
    </location>
</feature>
<evidence type="ECO:0000256" key="1">
    <source>
        <dbReference type="SAM" id="MobiDB-lite"/>
    </source>
</evidence>
<accession>A0A8R7QDF1</accession>
<sequence length="212" mass="22817">MSRGGPDAAAPWPASTSTASIRPQPEDLEPRSAASIGTRHLGRRRRRRGKQGSSSQHLGRRRLDSSPVSPRPPPLLPASSAPPSSSLLRPHSRPSPSLGPHGNDRVFRSGFRRGKGEIERLDGAMTDTRRRLASMSATHGAAGSAGSGRGRLGRQRARRSRPGARIGGDAHTRSDGDRFCCQHRSHTASTFQVEWSTQFCPESCGLPVVLLQ</sequence>
<reference evidence="2" key="2">
    <citation type="submission" date="2018-03" db="EMBL/GenBank/DDBJ databases">
        <title>The Triticum urartu genome reveals the dynamic nature of wheat genome evolution.</title>
        <authorList>
            <person name="Ling H."/>
            <person name="Ma B."/>
            <person name="Shi X."/>
            <person name="Liu H."/>
            <person name="Dong L."/>
            <person name="Sun H."/>
            <person name="Cao Y."/>
            <person name="Gao Q."/>
            <person name="Zheng S."/>
            <person name="Li Y."/>
            <person name="Yu Y."/>
            <person name="Du H."/>
            <person name="Qi M."/>
            <person name="Li Y."/>
            <person name="Yu H."/>
            <person name="Cui Y."/>
            <person name="Wang N."/>
            <person name="Chen C."/>
            <person name="Wu H."/>
            <person name="Zhao Y."/>
            <person name="Zhang J."/>
            <person name="Li Y."/>
            <person name="Zhou W."/>
            <person name="Zhang B."/>
            <person name="Hu W."/>
            <person name="Eijk M."/>
            <person name="Tang J."/>
            <person name="Witsenboer H."/>
            <person name="Zhao S."/>
            <person name="Li Z."/>
            <person name="Zhang A."/>
            <person name="Wang D."/>
            <person name="Liang C."/>
        </authorList>
    </citation>
    <scope>NUCLEOTIDE SEQUENCE [LARGE SCALE GENOMIC DNA]</scope>
    <source>
        <strain evidence="2">cv. G1812</strain>
    </source>
</reference>
<name>A0A8R7QDF1_TRIUA</name>
<organism evidence="2 3">
    <name type="scientific">Triticum urartu</name>
    <name type="common">Red wild einkorn</name>
    <name type="synonym">Crithodium urartu</name>
    <dbReference type="NCBI Taxonomy" id="4572"/>
    <lineage>
        <taxon>Eukaryota</taxon>
        <taxon>Viridiplantae</taxon>
        <taxon>Streptophyta</taxon>
        <taxon>Embryophyta</taxon>
        <taxon>Tracheophyta</taxon>
        <taxon>Spermatophyta</taxon>
        <taxon>Magnoliopsida</taxon>
        <taxon>Liliopsida</taxon>
        <taxon>Poales</taxon>
        <taxon>Poaceae</taxon>
        <taxon>BOP clade</taxon>
        <taxon>Pooideae</taxon>
        <taxon>Triticodae</taxon>
        <taxon>Triticeae</taxon>
        <taxon>Triticinae</taxon>
        <taxon>Triticum</taxon>
    </lineage>
</organism>
<feature type="compositionally biased region" description="Basic residues" evidence="1">
    <location>
        <begin position="40"/>
        <end position="50"/>
    </location>
</feature>
<dbReference type="Gramene" id="TuG1812G0500001425.01.T08">
    <property type="protein sequence ID" value="TuG1812G0500001425.01.T08"/>
    <property type="gene ID" value="TuG1812G0500001425.01"/>
</dbReference>